<dbReference type="InterPro" id="IPR009010">
    <property type="entry name" value="Asp_de-COase-like_dom_sf"/>
</dbReference>
<evidence type="ECO:0000256" key="6">
    <source>
        <dbReference type="ARBA" id="ARBA00023239"/>
    </source>
</evidence>
<comment type="caution">
    <text evidence="10">The sequence shown here is derived from an EMBL/GenBank/DDBJ whole genome shotgun (WGS) entry which is preliminary data.</text>
</comment>
<accession>A0ABU3GUJ4</accession>
<dbReference type="Gene3D" id="2.40.40.20">
    <property type="match status" value="1"/>
</dbReference>
<evidence type="ECO:0000256" key="7">
    <source>
        <dbReference type="ARBA" id="ARBA00023270"/>
    </source>
</evidence>
<dbReference type="PANTHER" id="PTHR21012">
    <property type="entry name" value="ASPARTATE 1-DECARBOXYLASE"/>
    <property type="match status" value="1"/>
</dbReference>
<comment type="PTM">
    <text evidence="9">Is synthesized initially as an inactive proenzyme, which is activated by self-cleavage at a specific serine bond to produce a beta-subunit with a hydroxyl group at its C-terminus and an alpha-subunit with a pyruvoyl group at its N-terminus.</text>
</comment>
<evidence type="ECO:0000313" key="10">
    <source>
        <dbReference type="EMBL" id="MDT3403443.1"/>
    </source>
</evidence>
<dbReference type="NCBIfam" id="TIGR00223">
    <property type="entry name" value="panD"/>
    <property type="match status" value="1"/>
</dbReference>
<dbReference type="PIRSF" id="PIRSF006246">
    <property type="entry name" value="Asp_decarbox"/>
    <property type="match status" value="1"/>
</dbReference>
<comment type="cofactor">
    <cofactor evidence="9">
        <name>pyruvate</name>
        <dbReference type="ChEBI" id="CHEBI:15361"/>
    </cofactor>
    <text evidence="9">Binds 1 pyruvoyl group covalently per subunit.</text>
</comment>
<keyword evidence="8 9" id="KW-0670">Pyruvate</keyword>
<feature type="chain" id="PRO_5044931129" description="Aspartate 1-decarboxylase beta chain" evidence="9">
    <location>
        <begin position="1"/>
        <end position="24"/>
    </location>
</feature>
<evidence type="ECO:0000256" key="2">
    <source>
        <dbReference type="ARBA" id="ARBA00022655"/>
    </source>
</evidence>
<sequence length="116" mass="12896">MIIEVLKSKIHRAKITQAELNYVGSITIDEDLIEAANIIPNEKVQIVNNNNGARFETYVIKGERGTGTVCLNGATARLAQVGDIVIIMSYASMDMDEARKYEPILVFPDTDNKLIR</sequence>
<keyword evidence="5 9" id="KW-0865">Zymogen</keyword>
<name>A0ABU3GUJ4_9SPHI</name>
<comment type="similarity">
    <text evidence="9">Belongs to the PanD family.</text>
</comment>
<dbReference type="CDD" id="cd06919">
    <property type="entry name" value="Asp_decarbox"/>
    <property type="match status" value="1"/>
</dbReference>
<keyword evidence="7 9" id="KW-0704">Schiff base</keyword>
<reference evidence="11" key="1">
    <citation type="submission" date="2023-07" db="EMBL/GenBank/DDBJ databases">
        <title>Functional and genomic diversity of the sorghum phyllosphere microbiome.</title>
        <authorList>
            <person name="Shade A."/>
        </authorList>
    </citation>
    <scope>NUCLEOTIDE SEQUENCE [LARGE SCALE GENOMIC DNA]</scope>
    <source>
        <strain evidence="11">SORGH_AS_0422</strain>
    </source>
</reference>
<feature type="binding site" evidence="9">
    <location>
        <position position="57"/>
    </location>
    <ligand>
        <name>substrate</name>
    </ligand>
</feature>
<dbReference type="PANTHER" id="PTHR21012:SF0">
    <property type="entry name" value="ASPARTATE 1-DECARBOXYLASE"/>
    <property type="match status" value="1"/>
</dbReference>
<keyword evidence="3 9" id="KW-0210">Decarboxylase</keyword>
<comment type="subunit">
    <text evidence="9">Heterooctamer of four alpha and four beta subunits.</text>
</comment>
<feature type="active site" description="Schiff-base intermediate with substrate; via pyruvic acid" evidence="9">
    <location>
        <position position="25"/>
    </location>
</feature>
<dbReference type="RefSeq" id="WP_311950424.1">
    <property type="nucleotide sequence ID" value="NZ_JAVLVU010000001.1"/>
</dbReference>
<gene>
    <name evidence="9" type="primary">panD</name>
    <name evidence="10" type="ORF">QE417_002515</name>
</gene>
<comment type="catalytic activity">
    <reaction evidence="9">
        <text>L-aspartate + H(+) = beta-alanine + CO2</text>
        <dbReference type="Rhea" id="RHEA:19497"/>
        <dbReference type="ChEBI" id="CHEBI:15378"/>
        <dbReference type="ChEBI" id="CHEBI:16526"/>
        <dbReference type="ChEBI" id="CHEBI:29991"/>
        <dbReference type="ChEBI" id="CHEBI:57966"/>
        <dbReference type="EC" id="4.1.1.11"/>
    </reaction>
</comment>
<dbReference type="EC" id="4.1.1.11" evidence="9"/>
<comment type="pathway">
    <text evidence="9">Cofactor biosynthesis; (R)-pantothenate biosynthesis; beta-alanine from L-aspartate: step 1/1.</text>
</comment>
<keyword evidence="2 9" id="KW-0566">Pantothenate biosynthesis</keyword>
<dbReference type="GO" id="GO:0004068">
    <property type="term" value="F:aspartate 1-decarboxylase activity"/>
    <property type="evidence" value="ECO:0007669"/>
    <property type="project" value="UniProtKB-EC"/>
</dbReference>
<dbReference type="Pfam" id="PF02261">
    <property type="entry name" value="Asp_decarbox"/>
    <property type="match status" value="1"/>
</dbReference>
<feature type="active site" description="Proton donor" evidence="9">
    <location>
        <position position="58"/>
    </location>
</feature>
<keyword evidence="1 9" id="KW-0963">Cytoplasm</keyword>
<comment type="subcellular location">
    <subcellularLocation>
        <location evidence="9">Cytoplasm</location>
    </subcellularLocation>
</comment>
<dbReference type="EMBL" id="JAVLVU010000001">
    <property type="protein sequence ID" value="MDT3403443.1"/>
    <property type="molecule type" value="Genomic_DNA"/>
</dbReference>
<comment type="function">
    <text evidence="9">Catalyzes the pyruvoyl-dependent decarboxylation of aspartate to produce beta-alanine.</text>
</comment>
<evidence type="ECO:0000256" key="5">
    <source>
        <dbReference type="ARBA" id="ARBA00023145"/>
    </source>
</evidence>
<protein>
    <recommendedName>
        <fullName evidence="9">Aspartate 1-decarboxylase</fullName>
        <ecNumber evidence="9">4.1.1.11</ecNumber>
    </recommendedName>
    <alternativeName>
        <fullName evidence="9">Aspartate alpha-decarboxylase</fullName>
    </alternativeName>
    <component>
        <recommendedName>
            <fullName evidence="9">Aspartate 1-decarboxylase beta chain</fullName>
        </recommendedName>
    </component>
    <component>
        <recommendedName>
            <fullName evidence="9">Aspartate 1-decarboxylase alpha chain</fullName>
        </recommendedName>
    </component>
</protein>
<evidence type="ECO:0000256" key="9">
    <source>
        <dbReference type="HAMAP-Rule" id="MF_00446"/>
    </source>
</evidence>
<evidence type="ECO:0000256" key="8">
    <source>
        <dbReference type="ARBA" id="ARBA00023317"/>
    </source>
</evidence>
<proteinExistence type="inferred from homology"/>
<evidence type="ECO:0000256" key="4">
    <source>
        <dbReference type="ARBA" id="ARBA00022813"/>
    </source>
</evidence>
<feature type="modified residue" description="Pyruvic acid (Ser)" evidence="9">
    <location>
        <position position="25"/>
    </location>
</feature>
<dbReference type="InterPro" id="IPR003190">
    <property type="entry name" value="Asp_decarbox"/>
</dbReference>
<keyword evidence="6 9" id="KW-0456">Lyase</keyword>
<evidence type="ECO:0000256" key="1">
    <source>
        <dbReference type="ARBA" id="ARBA00022490"/>
    </source>
</evidence>
<organism evidence="10 11">
    <name type="scientific">Mucilaginibacter terrae</name>
    <dbReference type="NCBI Taxonomy" id="1955052"/>
    <lineage>
        <taxon>Bacteria</taxon>
        <taxon>Pseudomonadati</taxon>
        <taxon>Bacteroidota</taxon>
        <taxon>Sphingobacteriia</taxon>
        <taxon>Sphingobacteriales</taxon>
        <taxon>Sphingobacteriaceae</taxon>
        <taxon>Mucilaginibacter</taxon>
    </lineage>
</organism>
<keyword evidence="4 9" id="KW-0068">Autocatalytic cleavage</keyword>
<dbReference type="SUPFAM" id="SSF50692">
    <property type="entry name" value="ADC-like"/>
    <property type="match status" value="1"/>
</dbReference>
<dbReference type="Proteomes" id="UP001258315">
    <property type="component" value="Unassembled WGS sequence"/>
</dbReference>
<keyword evidence="11" id="KW-1185">Reference proteome</keyword>
<evidence type="ECO:0000256" key="3">
    <source>
        <dbReference type="ARBA" id="ARBA00022793"/>
    </source>
</evidence>
<dbReference type="HAMAP" id="MF_00446">
    <property type="entry name" value="PanD"/>
    <property type="match status" value="1"/>
</dbReference>
<feature type="chain" id="PRO_5044931128" description="Aspartate 1-decarboxylase alpha chain" evidence="9">
    <location>
        <begin position="25"/>
        <end position="116"/>
    </location>
</feature>
<feature type="binding site" evidence="9">
    <location>
        <begin position="73"/>
        <end position="75"/>
    </location>
    <ligand>
        <name>substrate</name>
    </ligand>
</feature>
<evidence type="ECO:0000313" key="11">
    <source>
        <dbReference type="Proteomes" id="UP001258315"/>
    </source>
</evidence>